<dbReference type="EMBL" id="BTSX01000005">
    <property type="protein sequence ID" value="GMT00720.1"/>
    <property type="molecule type" value="Genomic_DNA"/>
</dbReference>
<feature type="non-terminal residue" evidence="1">
    <location>
        <position position="1"/>
    </location>
</feature>
<proteinExistence type="predicted"/>
<organism evidence="1 2">
    <name type="scientific">Pristionchus entomophagus</name>
    <dbReference type="NCBI Taxonomy" id="358040"/>
    <lineage>
        <taxon>Eukaryota</taxon>
        <taxon>Metazoa</taxon>
        <taxon>Ecdysozoa</taxon>
        <taxon>Nematoda</taxon>
        <taxon>Chromadorea</taxon>
        <taxon>Rhabditida</taxon>
        <taxon>Rhabditina</taxon>
        <taxon>Diplogasteromorpha</taxon>
        <taxon>Diplogasteroidea</taxon>
        <taxon>Neodiplogasteridae</taxon>
        <taxon>Pristionchus</taxon>
    </lineage>
</organism>
<dbReference type="AlphaFoldDB" id="A0AAV5U3B7"/>
<keyword evidence="2" id="KW-1185">Reference proteome</keyword>
<name>A0AAV5U3B7_9BILA</name>
<comment type="caution">
    <text evidence="1">The sequence shown here is derived from an EMBL/GenBank/DDBJ whole genome shotgun (WGS) entry which is preliminary data.</text>
</comment>
<evidence type="ECO:0000313" key="1">
    <source>
        <dbReference type="EMBL" id="GMT00720.1"/>
    </source>
</evidence>
<gene>
    <name evidence="1" type="ORF">PENTCL1PPCAC_22894</name>
</gene>
<reference evidence="1" key="1">
    <citation type="submission" date="2023-10" db="EMBL/GenBank/DDBJ databases">
        <title>Genome assembly of Pristionchus species.</title>
        <authorList>
            <person name="Yoshida K."/>
            <person name="Sommer R.J."/>
        </authorList>
    </citation>
    <scope>NUCLEOTIDE SEQUENCE</scope>
    <source>
        <strain evidence="1">RS0144</strain>
    </source>
</reference>
<protein>
    <submittedName>
        <fullName evidence="1">Uncharacterized protein</fullName>
    </submittedName>
</protein>
<sequence>LLPVQSLSLALPPCPSPYDACAARLTTYATEGSGFYDPGSGEVPLYDDLVPAPSMDYENTLDTMSFPLCECDSNTTCSLEDADRTISLDHQIHLAFCQPVKERSTCSSSRGVIRVMGQTDLDHTDSPVSISKALLFCTCAAGYKRLPVSTWESSNLAFPYKCQ</sequence>
<evidence type="ECO:0000313" key="2">
    <source>
        <dbReference type="Proteomes" id="UP001432027"/>
    </source>
</evidence>
<accession>A0AAV5U3B7</accession>
<dbReference type="Proteomes" id="UP001432027">
    <property type="component" value="Unassembled WGS sequence"/>
</dbReference>